<name>A0A452S428_URSAM</name>
<dbReference type="STRING" id="9643.ENSUAMP00000026809"/>
<gene>
    <name evidence="3" type="primary">KRTDAP</name>
</gene>
<dbReference type="InterPro" id="IPR028196">
    <property type="entry name" value="KRTDAP"/>
</dbReference>
<accession>A0A452S428</accession>
<dbReference type="Proteomes" id="UP000291022">
    <property type="component" value="Unassembled WGS sequence"/>
</dbReference>
<organism evidence="3 4">
    <name type="scientific">Ursus americanus</name>
    <name type="common">American black bear</name>
    <name type="synonym">Euarctos americanus</name>
    <dbReference type="NCBI Taxonomy" id="9643"/>
    <lineage>
        <taxon>Eukaryota</taxon>
        <taxon>Metazoa</taxon>
        <taxon>Chordata</taxon>
        <taxon>Craniata</taxon>
        <taxon>Vertebrata</taxon>
        <taxon>Euteleostomi</taxon>
        <taxon>Mammalia</taxon>
        <taxon>Eutheria</taxon>
        <taxon>Laurasiatheria</taxon>
        <taxon>Carnivora</taxon>
        <taxon>Caniformia</taxon>
        <taxon>Ursidae</taxon>
        <taxon>Ursus</taxon>
    </lineage>
</organism>
<feature type="transmembrane region" description="Helical" evidence="1">
    <location>
        <begin position="38"/>
        <end position="63"/>
    </location>
</feature>
<keyword evidence="4" id="KW-1185">Reference proteome</keyword>
<protein>
    <submittedName>
        <fullName evidence="3">Keratinocyte differentiation associated protein</fullName>
    </submittedName>
</protein>
<evidence type="ECO:0000313" key="3">
    <source>
        <dbReference type="Ensembl" id="ENSUAMP00000026809.1"/>
    </source>
</evidence>
<dbReference type="PANTHER" id="PTHR36463:SF1">
    <property type="entry name" value="KERATINOCYTE DIFFERENTIATION-ASSOCIATED PROTEIN"/>
    <property type="match status" value="1"/>
</dbReference>
<keyword evidence="2" id="KW-0732">Signal</keyword>
<keyword evidence="1" id="KW-0812">Transmembrane</keyword>
<reference evidence="3" key="3">
    <citation type="submission" date="2025-09" db="UniProtKB">
        <authorList>
            <consortium name="Ensembl"/>
        </authorList>
    </citation>
    <scope>IDENTIFICATION</scope>
</reference>
<dbReference type="GO" id="GO:0042599">
    <property type="term" value="C:lamellar body"/>
    <property type="evidence" value="ECO:0007669"/>
    <property type="project" value="Ensembl"/>
</dbReference>
<dbReference type="OMA" id="WRSAFQS"/>
<dbReference type="PANTHER" id="PTHR36463">
    <property type="entry name" value="KERATINOCYTE DIFFERENTIATION-ASSOCIATED PROTEIN"/>
    <property type="match status" value="1"/>
</dbReference>
<reference evidence="4" key="1">
    <citation type="submission" date="2016-06" db="EMBL/GenBank/DDBJ databases">
        <title>De novo assembly and RNA-Seq shows season-dependent expression and editing in black bear kidneys.</title>
        <authorList>
            <person name="Korstanje R."/>
            <person name="Srivastava A."/>
            <person name="Sarsani V.K."/>
            <person name="Sheehan S.M."/>
            <person name="Seger R.L."/>
            <person name="Barter M.E."/>
            <person name="Lindqvist C."/>
            <person name="Brody L.C."/>
            <person name="Mullikin J.C."/>
        </authorList>
    </citation>
    <scope>NUCLEOTIDE SEQUENCE [LARGE SCALE GENOMIC DNA]</scope>
</reference>
<dbReference type="GO" id="GO:0005615">
    <property type="term" value="C:extracellular space"/>
    <property type="evidence" value="ECO:0007669"/>
    <property type="project" value="Ensembl"/>
</dbReference>
<dbReference type="Ensembl" id="ENSUAMT00000029896.1">
    <property type="protein sequence ID" value="ENSUAMP00000026809.1"/>
    <property type="gene ID" value="ENSUAMG00000020732.1"/>
</dbReference>
<evidence type="ECO:0000256" key="1">
    <source>
        <dbReference type="SAM" id="Phobius"/>
    </source>
</evidence>
<dbReference type="Pfam" id="PF15200">
    <property type="entry name" value="KRTDAP"/>
    <property type="match status" value="1"/>
</dbReference>
<keyword evidence="1" id="KW-1133">Transmembrane helix</keyword>
<dbReference type="GeneTree" id="ENSGT00390000009097"/>
<evidence type="ECO:0000313" key="4">
    <source>
        <dbReference type="Proteomes" id="UP000291022"/>
    </source>
</evidence>
<dbReference type="AlphaFoldDB" id="A0A452S428"/>
<proteinExistence type="predicted"/>
<reference evidence="3" key="2">
    <citation type="submission" date="2025-08" db="UniProtKB">
        <authorList>
            <consortium name="Ensembl"/>
        </authorList>
    </citation>
    <scope>IDENTIFICATION</scope>
</reference>
<evidence type="ECO:0000256" key="2">
    <source>
        <dbReference type="SAM" id="SignalP"/>
    </source>
</evidence>
<sequence length="92" mass="10162">MKIPVLPAVVLLSLLALHSAQGASLASSEVSTSPGFSFSYLLPCLILHFFTFNALLNMWLLFLESIKRKLPFLNWDAFPKLKGLRSATPDAQ</sequence>
<keyword evidence="1" id="KW-0472">Membrane</keyword>
<feature type="chain" id="PRO_5019086334" evidence="2">
    <location>
        <begin position="23"/>
        <end position="92"/>
    </location>
</feature>
<dbReference type="GO" id="GO:0008544">
    <property type="term" value="P:epidermis development"/>
    <property type="evidence" value="ECO:0007669"/>
    <property type="project" value="TreeGrafter"/>
</dbReference>
<feature type="signal peptide" evidence="2">
    <location>
        <begin position="1"/>
        <end position="22"/>
    </location>
</feature>